<dbReference type="PANTHER" id="PTHR45526">
    <property type="entry name" value="TRANSCRIPTIONAL REGULATORY PROTEIN DPIA"/>
    <property type="match status" value="1"/>
</dbReference>
<name>A0AAP4A214_PAEPO</name>
<dbReference type="GO" id="GO:0003700">
    <property type="term" value="F:DNA-binding transcription factor activity"/>
    <property type="evidence" value="ECO:0007669"/>
    <property type="project" value="InterPro"/>
</dbReference>
<dbReference type="InterPro" id="IPR001789">
    <property type="entry name" value="Sig_transdc_resp-reg_receiver"/>
</dbReference>
<dbReference type="EMBL" id="JARVWT010000003">
    <property type="protein sequence ID" value="MDH2331139.1"/>
    <property type="molecule type" value="Genomic_DNA"/>
</dbReference>
<proteinExistence type="predicted"/>
<feature type="modified residue" description="4-aspartylphosphate" evidence="10">
    <location>
        <position position="53"/>
    </location>
</feature>
<keyword evidence="2 9" id="KW-0963">Cytoplasm</keyword>
<dbReference type="InterPro" id="IPR024187">
    <property type="entry name" value="Sig_transdc_resp-reg_cit/mal"/>
</dbReference>
<dbReference type="AlphaFoldDB" id="A0AAP4A214"/>
<dbReference type="SUPFAM" id="SSF46785">
    <property type="entry name" value="Winged helix' DNA-binding domain"/>
    <property type="match status" value="1"/>
</dbReference>
<dbReference type="SMART" id="SM00448">
    <property type="entry name" value="REC"/>
    <property type="match status" value="1"/>
</dbReference>
<evidence type="ECO:0000256" key="5">
    <source>
        <dbReference type="ARBA" id="ARBA00023015"/>
    </source>
</evidence>
<evidence type="ECO:0000256" key="9">
    <source>
        <dbReference type="PIRNR" id="PIRNR006171"/>
    </source>
</evidence>
<evidence type="ECO:0000256" key="2">
    <source>
        <dbReference type="ARBA" id="ARBA00022490"/>
    </source>
</evidence>
<keyword evidence="4 9" id="KW-0902">Two-component regulatory system</keyword>
<evidence type="ECO:0000256" key="6">
    <source>
        <dbReference type="ARBA" id="ARBA00023125"/>
    </source>
</evidence>
<accession>A0AAP4A214</accession>
<dbReference type="PANTHER" id="PTHR45526:SF1">
    <property type="entry name" value="TRANSCRIPTIONAL REGULATORY PROTEIN DCUR-RELATED"/>
    <property type="match status" value="1"/>
</dbReference>
<dbReference type="GO" id="GO:0005737">
    <property type="term" value="C:cytoplasm"/>
    <property type="evidence" value="ECO:0007669"/>
    <property type="project" value="UniProtKB-SubCell"/>
</dbReference>
<dbReference type="InterPro" id="IPR011006">
    <property type="entry name" value="CheY-like_superfamily"/>
</dbReference>
<dbReference type="GO" id="GO:0000156">
    <property type="term" value="F:phosphorelay response regulator activity"/>
    <property type="evidence" value="ECO:0007669"/>
    <property type="project" value="TreeGrafter"/>
</dbReference>
<keyword evidence="6 9" id="KW-0238">DNA-binding</keyword>
<keyword evidence="3 10" id="KW-0597">Phosphoprotein</keyword>
<evidence type="ECO:0000256" key="7">
    <source>
        <dbReference type="ARBA" id="ARBA00023159"/>
    </source>
</evidence>
<dbReference type="RefSeq" id="WP_069081035.1">
    <property type="nucleotide sequence ID" value="NZ_JARVWT010000003.1"/>
</dbReference>
<dbReference type="Pfam" id="PF00072">
    <property type="entry name" value="Response_reg"/>
    <property type="match status" value="1"/>
</dbReference>
<dbReference type="InterPro" id="IPR036390">
    <property type="entry name" value="WH_DNA-bd_sf"/>
</dbReference>
<dbReference type="Gene3D" id="1.10.10.10">
    <property type="entry name" value="Winged helix-like DNA-binding domain superfamily/Winged helix DNA-binding domain"/>
    <property type="match status" value="1"/>
</dbReference>
<dbReference type="InterPro" id="IPR051271">
    <property type="entry name" value="2C-system_Tx_regulators"/>
</dbReference>
<dbReference type="Proteomes" id="UP001229409">
    <property type="component" value="Unassembled WGS sequence"/>
</dbReference>
<feature type="domain" description="Response regulatory" evidence="11">
    <location>
        <begin position="2"/>
        <end position="118"/>
    </location>
</feature>
<dbReference type="SUPFAM" id="SSF52172">
    <property type="entry name" value="CheY-like"/>
    <property type="match status" value="1"/>
</dbReference>
<keyword evidence="7 9" id="KW-0010">Activator</keyword>
<reference evidence="12" key="1">
    <citation type="submission" date="2023-04" db="EMBL/GenBank/DDBJ databases">
        <title>Uncovering the Secrets of Slow-Growing Bacteria in Tropical Savanna Soil through Cultivation and Genomic Analysis.</title>
        <authorList>
            <person name="Goncalves O.S."/>
            <person name="Santana M.F."/>
        </authorList>
    </citation>
    <scope>NUCLEOTIDE SEQUENCE</scope>
    <source>
        <strain evidence="12">ANTI</strain>
    </source>
</reference>
<dbReference type="GO" id="GO:0003677">
    <property type="term" value="F:DNA binding"/>
    <property type="evidence" value="ECO:0007669"/>
    <property type="project" value="UniProtKB-KW"/>
</dbReference>
<evidence type="ECO:0000313" key="12">
    <source>
        <dbReference type="EMBL" id="MDH2331139.1"/>
    </source>
</evidence>
<evidence type="ECO:0000256" key="10">
    <source>
        <dbReference type="PROSITE-ProRule" id="PRU00169"/>
    </source>
</evidence>
<gene>
    <name evidence="12" type="ORF">QDS18_09670</name>
</gene>
<dbReference type="InterPro" id="IPR036388">
    <property type="entry name" value="WH-like_DNA-bd_sf"/>
</dbReference>
<evidence type="ECO:0000256" key="4">
    <source>
        <dbReference type="ARBA" id="ARBA00023012"/>
    </source>
</evidence>
<dbReference type="InterPro" id="IPR013196">
    <property type="entry name" value="HTH_11"/>
</dbReference>
<comment type="caution">
    <text evidence="12">The sequence shown here is derived from an EMBL/GenBank/DDBJ whole genome shotgun (WGS) entry which is preliminary data.</text>
</comment>
<dbReference type="Gene3D" id="3.40.50.2300">
    <property type="match status" value="1"/>
</dbReference>
<sequence>MKVLIVEDDPMVAELNQQFIERMDNLDVVCKADTVKKAQDCLQKWSPDLVLLDVYLPGKSGLTLLSHMQEHQYHAPVILITAAKDIQTVKEAVFYGVADYLIKPFTFERFRLAVEKIQRLATVMEEGNGINQAVIDHYFNKEEHAGVEKKKPVEHPSHNLPKNLSKNLSKLTMTTILKNIQELDGPFSVETLAREVDLSRITVKKYIQFLVDDGFLVESIEYHKVGRPLMLYQLNPDIKEPPFPM</sequence>
<evidence type="ECO:0000259" key="11">
    <source>
        <dbReference type="PROSITE" id="PS50110"/>
    </source>
</evidence>
<dbReference type="PROSITE" id="PS50110">
    <property type="entry name" value="RESPONSE_REGULATORY"/>
    <property type="match status" value="1"/>
</dbReference>
<evidence type="ECO:0000256" key="3">
    <source>
        <dbReference type="ARBA" id="ARBA00022553"/>
    </source>
</evidence>
<evidence type="ECO:0000313" key="13">
    <source>
        <dbReference type="Proteomes" id="UP001229409"/>
    </source>
</evidence>
<organism evidence="12 13">
    <name type="scientific">Paenibacillus polymyxa</name>
    <name type="common">Bacillus polymyxa</name>
    <dbReference type="NCBI Taxonomy" id="1406"/>
    <lineage>
        <taxon>Bacteria</taxon>
        <taxon>Bacillati</taxon>
        <taxon>Bacillota</taxon>
        <taxon>Bacilli</taxon>
        <taxon>Bacillales</taxon>
        <taxon>Paenibacillaceae</taxon>
        <taxon>Paenibacillus</taxon>
    </lineage>
</organism>
<evidence type="ECO:0000256" key="8">
    <source>
        <dbReference type="ARBA" id="ARBA00023163"/>
    </source>
</evidence>
<dbReference type="Pfam" id="PF08279">
    <property type="entry name" value="HTH_11"/>
    <property type="match status" value="1"/>
</dbReference>
<dbReference type="CDD" id="cd19925">
    <property type="entry name" value="REC_citrate_TCS"/>
    <property type="match status" value="1"/>
</dbReference>
<dbReference type="PIRSF" id="PIRSF006171">
    <property type="entry name" value="RR_citrat_malat"/>
    <property type="match status" value="1"/>
</dbReference>
<protein>
    <recommendedName>
        <fullName evidence="9">Transcriptional regulatory protein</fullName>
    </recommendedName>
</protein>
<keyword evidence="8 9" id="KW-0804">Transcription</keyword>
<comment type="subcellular location">
    <subcellularLocation>
        <location evidence="1 9">Cytoplasm</location>
    </subcellularLocation>
</comment>
<evidence type="ECO:0000256" key="1">
    <source>
        <dbReference type="ARBA" id="ARBA00004496"/>
    </source>
</evidence>
<keyword evidence="5 9" id="KW-0805">Transcription regulation</keyword>